<dbReference type="AlphaFoldDB" id="A0A6D2I439"/>
<keyword evidence="4" id="KW-1185">Reference proteome</keyword>
<evidence type="ECO:0000313" key="3">
    <source>
        <dbReference type="EMBL" id="CAA7020001.1"/>
    </source>
</evidence>
<protein>
    <recommendedName>
        <fullName evidence="1">Defective in cullin neddylation protein</fullName>
    </recommendedName>
</protein>
<dbReference type="Gene3D" id="1.10.238.200">
    <property type="entry name" value="Cullin, PONY binding domain"/>
    <property type="match status" value="1"/>
</dbReference>
<dbReference type="GO" id="GO:0032182">
    <property type="term" value="F:ubiquitin-like protein binding"/>
    <property type="evidence" value="ECO:0007669"/>
    <property type="project" value="TreeGrafter"/>
</dbReference>
<reference evidence="3" key="1">
    <citation type="submission" date="2020-01" db="EMBL/GenBank/DDBJ databases">
        <authorList>
            <person name="Mishra B."/>
        </authorList>
    </citation>
    <scope>NUCLEOTIDE SEQUENCE [LARGE SCALE GENOMIC DNA]</scope>
</reference>
<comment type="function">
    <text evidence="1">Neddylation of cullins play an essential role in the regulation of SCF-type complexes activity.</text>
</comment>
<dbReference type="GO" id="GO:0097602">
    <property type="term" value="F:cullin family protein binding"/>
    <property type="evidence" value="ECO:0007669"/>
    <property type="project" value="TreeGrafter"/>
</dbReference>
<name>A0A6D2I439_9BRAS</name>
<proteinExistence type="predicted"/>
<dbReference type="PANTHER" id="PTHR12281:SF28">
    <property type="entry name" value="DEFECTIVE IN CULLIN NEDDYLATION PROTEIN"/>
    <property type="match status" value="1"/>
</dbReference>
<dbReference type="InterPro" id="IPR014764">
    <property type="entry name" value="DCN-prot"/>
</dbReference>
<dbReference type="PANTHER" id="PTHR12281">
    <property type="entry name" value="RP42 RELATED"/>
    <property type="match status" value="1"/>
</dbReference>
<dbReference type="Gene3D" id="1.10.238.10">
    <property type="entry name" value="EF-hand"/>
    <property type="match status" value="1"/>
</dbReference>
<dbReference type="InterPro" id="IPR042460">
    <property type="entry name" value="DCN1-like_PONY"/>
</dbReference>
<dbReference type="EMBL" id="CACVBM020000510">
    <property type="protein sequence ID" value="CAA7020001.1"/>
    <property type="molecule type" value="Genomic_DNA"/>
</dbReference>
<evidence type="ECO:0000256" key="1">
    <source>
        <dbReference type="RuleBase" id="RU410713"/>
    </source>
</evidence>
<organism evidence="3 4">
    <name type="scientific">Microthlaspi erraticum</name>
    <dbReference type="NCBI Taxonomy" id="1685480"/>
    <lineage>
        <taxon>Eukaryota</taxon>
        <taxon>Viridiplantae</taxon>
        <taxon>Streptophyta</taxon>
        <taxon>Embryophyta</taxon>
        <taxon>Tracheophyta</taxon>
        <taxon>Spermatophyta</taxon>
        <taxon>Magnoliopsida</taxon>
        <taxon>eudicotyledons</taxon>
        <taxon>Gunneridae</taxon>
        <taxon>Pentapetalae</taxon>
        <taxon>rosids</taxon>
        <taxon>malvids</taxon>
        <taxon>Brassicales</taxon>
        <taxon>Brassicaceae</taxon>
        <taxon>Coluteocarpeae</taxon>
        <taxon>Microthlaspi</taxon>
    </lineage>
</organism>
<comment type="caution">
    <text evidence="3">The sequence shown here is derived from an EMBL/GenBank/DDBJ whole genome shotgun (WGS) entry which is preliminary data.</text>
</comment>
<evidence type="ECO:0000259" key="2">
    <source>
        <dbReference type="PROSITE" id="PS51229"/>
    </source>
</evidence>
<dbReference type="OrthoDB" id="286637at2759"/>
<dbReference type="GO" id="GO:0045116">
    <property type="term" value="P:protein neddylation"/>
    <property type="evidence" value="ECO:0007669"/>
    <property type="project" value="TreeGrafter"/>
</dbReference>
<dbReference type="GO" id="GO:0000151">
    <property type="term" value="C:ubiquitin ligase complex"/>
    <property type="evidence" value="ECO:0007669"/>
    <property type="project" value="TreeGrafter"/>
</dbReference>
<dbReference type="Proteomes" id="UP000467841">
    <property type="component" value="Unassembled WGS sequence"/>
</dbReference>
<dbReference type="GO" id="GO:0031624">
    <property type="term" value="F:ubiquitin conjugating enzyme binding"/>
    <property type="evidence" value="ECO:0007669"/>
    <property type="project" value="TreeGrafter"/>
</dbReference>
<accession>A0A6D2I439</accession>
<gene>
    <name evidence="3" type="ORF">MERR_LOCUS7236</name>
</gene>
<feature type="domain" description="DCUN1" evidence="2">
    <location>
        <begin position="1"/>
        <end position="135"/>
    </location>
</feature>
<evidence type="ECO:0000313" key="4">
    <source>
        <dbReference type="Proteomes" id="UP000467841"/>
    </source>
</evidence>
<dbReference type="PROSITE" id="PS51229">
    <property type="entry name" value="DCUN1"/>
    <property type="match status" value="1"/>
</dbReference>
<dbReference type="InterPro" id="IPR005176">
    <property type="entry name" value="PONY_dom"/>
</dbReference>
<dbReference type="Pfam" id="PF03556">
    <property type="entry name" value="Cullin_binding"/>
    <property type="match status" value="1"/>
</dbReference>
<sequence>MKAERQGYFTLVEWRRGLKALKAERTKKLKEALPELEKEVRKPSKFADFYAYAFNYCLTGIVMNMREIVLGPTFRAQVDHFVDYLKIQNDYKVINIDQWMGFYRFCNEISFPDMNNFNLDLAWPLVLDNFYEWMREKQA</sequence>